<gene>
    <name evidence="2" type="ORF">WAE58_21655</name>
</gene>
<accession>A0ABU8NS31</accession>
<comment type="caution">
    <text evidence="2">The sequence shown here is derived from an EMBL/GenBank/DDBJ whole genome shotgun (WGS) entry which is preliminary data.</text>
</comment>
<keyword evidence="3" id="KW-1185">Reference proteome</keyword>
<sequence>MSYFNIANAVPSPTHVKIQSDCPNCSKASSFDPVGINDIVTATHNFGIRRCPNPNCKAAVFFINGKTTGNFNFLLLYPSTKIAFSKEGIPESVLKSFEEAIVCHSVQCYMASAIMLRKTLEEICHDQNATGSNLFKRLENLSSIIVVPKELIEATHELRLLGNDAAHLDNQTYAEIGQEEIEISIEFTKEILKAVYQYQDLLGRLRAMKKTD</sequence>
<reference evidence="2 3" key="1">
    <citation type="submission" date="2024-03" db="EMBL/GenBank/DDBJ databases">
        <title>Sequence of Lycoming College Course Isolates.</title>
        <authorList>
            <person name="Plotts O."/>
            <person name="Newman J."/>
        </authorList>
    </citation>
    <scope>NUCLEOTIDE SEQUENCE [LARGE SCALE GENOMIC DNA]</scope>
    <source>
        <strain evidence="2 3">CJB-3</strain>
    </source>
</reference>
<dbReference type="EMBL" id="JBBEUB010000009">
    <property type="protein sequence ID" value="MEJ2905066.1"/>
    <property type="molecule type" value="Genomic_DNA"/>
</dbReference>
<dbReference type="RefSeq" id="WP_337717556.1">
    <property type="nucleotide sequence ID" value="NZ_JBBEUB010000009.1"/>
</dbReference>
<evidence type="ECO:0000313" key="3">
    <source>
        <dbReference type="Proteomes" id="UP001378956"/>
    </source>
</evidence>
<proteinExistence type="predicted"/>
<organism evidence="2 3">
    <name type="scientific">Pedobacter panaciterrae</name>
    <dbReference type="NCBI Taxonomy" id="363849"/>
    <lineage>
        <taxon>Bacteria</taxon>
        <taxon>Pseudomonadati</taxon>
        <taxon>Bacteroidota</taxon>
        <taxon>Sphingobacteriia</taxon>
        <taxon>Sphingobacteriales</taxon>
        <taxon>Sphingobacteriaceae</taxon>
        <taxon>Pedobacter</taxon>
    </lineage>
</organism>
<name>A0ABU8NS31_9SPHI</name>
<dbReference type="Pfam" id="PF13643">
    <property type="entry name" value="DUF4145"/>
    <property type="match status" value="1"/>
</dbReference>
<dbReference type="InterPro" id="IPR025285">
    <property type="entry name" value="DUF4145"/>
</dbReference>
<evidence type="ECO:0000259" key="1">
    <source>
        <dbReference type="Pfam" id="PF13643"/>
    </source>
</evidence>
<feature type="domain" description="DUF4145" evidence="1">
    <location>
        <begin position="99"/>
        <end position="188"/>
    </location>
</feature>
<protein>
    <submittedName>
        <fullName evidence="2">DUF4145 domain-containing protein</fullName>
    </submittedName>
</protein>
<evidence type="ECO:0000313" key="2">
    <source>
        <dbReference type="EMBL" id="MEJ2905066.1"/>
    </source>
</evidence>
<dbReference type="Proteomes" id="UP001378956">
    <property type="component" value="Unassembled WGS sequence"/>
</dbReference>